<dbReference type="RefSeq" id="XP_024670755.1">
    <property type="nucleotide sequence ID" value="XM_024816631.1"/>
</dbReference>
<keyword evidence="6" id="KW-1185">Reference proteome</keyword>
<evidence type="ECO:0008006" key="7">
    <source>
        <dbReference type="Google" id="ProtNLM"/>
    </source>
</evidence>
<gene>
    <name evidence="5" type="ORF">BDW47DRAFT_126885</name>
</gene>
<dbReference type="Proteomes" id="UP000234585">
    <property type="component" value="Unassembled WGS sequence"/>
</dbReference>
<dbReference type="GO" id="GO:0016020">
    <property type="term" value="C:membrane"/>
    <property type="evidence" value="ECO:0007669"/>
    <property type="project" value="UniProtKB-SubCell"/>
</dbReference>
<protein>
    <recommendedName>
        <fullName evidence="7">Membrane-associated, eicosanoid/glutathione metabolism protein</fullName>
    </recommendedName>
</protein>
<dbReference type="Pfam" id="PF01124">
    <property type="entry name" value="MAPEG"/>
    <property type="match status" value="1"/>
</dbReference>
<comment type="subcellular location">
    <subcellularLocation>
        <location evidence="1">Membrane</location>
    </subcellularLocation>
</comment>
<dbReference type="AlphaFoldDB" id="A0A2I2F800"/>
<dbReference type="PANTHER" id="PTHR35371">
    <property type="entry name" value="INNER MEMBRANE PROTEIN"/>
    <property type="match status" value="1"/>
</dbReference>
<evidence type="ECO:0000313" key="6">
    <source>
        <dbReference type="Proteomes" id="UP000234585"/>
    </source>
</evidence>
<dbReference type="Gene3D" id="1.20.120.550">
    <property type="entry name" value="Membrane associated eicosanoid/glutathione metabolism-like domain"/>
    <property type="match status" value="1"/>
</dbReference>
<sequence length="166" mass="17621">MSSILSTLGLRAAAGSAAPPNHAVAYIVANWFFAYLATSARASKMWLGLDHNSAPREDLAKYGEAAVQSGKISRATLSRLKRQEAAHANAVEGFPLFIAAMLLGIFTGLPTETINGVGAWYSVSRVLFTVSYALTESEGMSFLRSAFWFSGNIGCIAGLLEAAKTL</sequence>
<evidence type="ECO:0000313" key="5">
    <source>
        <dbReference type="EMBL" id="PLB36743.1"/>
    </source>
</evidence>
<dbReference type="EMBL" id="KZ559148">
    <property type="protein sequence ID" value="PLB36743.1"/>
    <property type="molecule type" value="Genomic_DNA"/>
</dbReference>
<dbReference type="InterPro" id="IPR001129">
    <property type="entry name" value="Membr-assoc_MAPEG"/>
</dbReference>
<organism evidence="5 6">
    <name type="scientific">Aspergillus candidus</name>
    <dbReference type="NCBI Taxonomy" id="41067"/>
    <lineage>
        <taxon>Eukaryota</taxon>
        <taxon>Fungi</taxon>
        <taxon>Dikarya</taxon>
        <taxon>Ascomycota</taxon>
        <taxon>Pezizomycotina</taxon>
        <taxon>Eurotiomycetes</taxon>
        <taxon>Eurotiomycetidae</taxon>
        <taxon>Eurotiales</taxon>
        <taxon>Aspergillaceae</taxon>
        <taxon>Aspergillus</taxon>
        <taxon>Aspergillus subgen. Circumdati</taxon>
    </lineage>
</organism>
<evidence type="ECO:0000256" key="3">
    <source>
        <dbReference type="ARBA" id="ARBA00022989"/>
    </source>
</evidence>
<dbReference type="SUPFAM" id="SSF161084">
    <property type="entry name" value="MAPEG domain-like"/>
    <property type="match status" value="1"/>
</dbReference>
<evidence type="ECO:0000256" key="4">
    <source>
        <dbReference type="ARBA" id="ARBA00023136"/>
    </source>
</evidence>
<dbReference type="InterPro" id="IPR023352">
    <property type="entry name" value="MAPEG-like_dom_sf"/>
</dbReference>
<dbReference type="GeneID" id="36523791"/>
<dbReference type="OrthoDB" id="2122304at2759"/>
<reference evidence="5 6" key="1">
    <citation type="submission" date="2017-12" db="EMBL/GenBank/DDBJ databases">
        <authorList>
            <consortium name="DOE Joint Genome Institute"/>
            <person name="Haridas S."/>
            <person name="Kjaerbolling I."/>
            <person name="Vesth T.C."/>
            <person name="Frisvad J.C."/>
            <person name="Nybo J.L."/>
            <person name="Theobald S."/>
            <person name="Kuo A."/>
            <person name="Bowyer P."/>
            <person name="Matsuda Y."/>
            <person name="Mondo S."/>
            <person name="Lyhne E.K."/>
            <person name="Kogle M.E."/>
            <person name="Clum A."/>
            <person name="Lipzen A."/>
            <person name="Salamov A."/>
            <person name="Ngan C.Y."/>
            <person name="Daum C."/>
            <person name="Chiniquy J."/>
            <person name="Barry K."/>
            <person name="LaButti K."/>
            <person name="Simmons B.A."/>
            <person name="Magnuson J.K."/>
            <person name="Mortensen U.H."/>
            <person name="Larsen T.O."/>
            <person name="Grigoriev I.V."/>
            <person name="Baker S.E."/>
            <person name="Andersen M.R."/>
            <person name="Nordberg H.P."/>
            <person name="Cantor M.N."/>
            <person name="Hua S.X."/>
        </authorList>
    </citation>
    <scope>NUCLEOTIDE SEQUENCE [LARGE SCALE GENOMIC DNA]</scope>
    <source>
        <strain evidence="5 6">CBS 102.13</strain>
    </source>
</reference>
<keyword evidence="2" id="KW-0812">Transmembrane</keyword>
<evidence type="ECO:0000256" key="2">
    <source>
        <dbReference type="ARBA" id="ARBA00022692"/>
    </source>
</evidence>
<accession>A0A2I2F800</accession>
<dbReference type="PANTHER" id="PTHR35371:SF2">
    <property type="entry name" value="MAPEG FAMILY PROTEIN"/>
    <property type="match status" value="1"/>
</dbReference>
<name>A0A2I2F800_ASPCN</name>
<proteinExistence type="predicted"/>
<evidence type="ECO:0000256" key="1">
    <source>
        <dbReference type="ARBA" id="ARBA00004370"/>
    </source>
</evidence>
<keyword evidence="4" id="KW-0472">Membrane</keyword>
<keyword evidence="3" id="KW-1133">Transmembrane helix</keyword>